<proteinExistence type="predicted"/>
<dbReference type="SFLD" id="SFLDS00003">
    <property type="entry name" value="Haloacid_Dehalogenase"/>
    <property type="match status" value="1"/>
</dbReference>
<dbReference type="Pfam" id="PF00702">
    <property type="entry name" value="Hydrolase"/>
    <property type="match status" value="1"/>
</dbReference>
<dbReference type="NCBIfam" id="TIGR01509">
    <property type="entry name" value="HAD-SF-IA-v3"/>
    <property type="match status" value="1"/>
</dbReference>
<dbReference type="Gene3D" id="1.10.150.240">
    <property type="entry name" value="Putative phosphatase, domain 2"/>
    <property type="match status" value="1"/>
</dbReference>
<protein>
    <submittedName>
        <fullName evidence="1">Noncanonical pyrimidine nucleotidase, YjjG family</fullName>
    </submittedName>
</protein>
<accession>A0A395GAH8</accession>
<dbReference type="Proteomes" id="UP000229523">
    <property type="component" value="Unassembled WGS sequence"/>
</dbReference>
<name>A0A395GAH8_9STAP</name>
<dbReference type="Gene3D" id="3.40.50.1000">
    <property type="entry name" value="HAD superfamily/HAD-like"/>
    <property type="match status" value="1"/>
</dbReference>
<keyword evidence="2" id="KW-1185">Reference proteome</keyword>
<evidence type="ECO:0000313" key="2">
    <source>
        <dbReference type="Proteomes" id="UP000229523"/>
    </source>
</evidence>
<dbReference type="SFLD" id="SFLDG01129">
    <property type="entry name" value="C1.5:_HAD__Beta-PGM__Phosphata"/>
    <property type="match status" value="1"/>
</dbReference>
<dbReference type="InterPro" id="IPR052550">
    <property type="entry name" value="Pyrimidine_5'-ntase_YjjG"/>
</dbReference>
<organism evidence="1 2">
    <name type="scientific">Macrococcoides goetzii</name>
    <dbReference type="NCBI Taxonomy" id="1891097"/>
    <lineage>
        <taxon>Bacteria</taxon>
        <taxon>Bacillati</taxon>
        <taxon>Bacillota</taxon>
        <taxon>Bacilli</taxon>
        <taxon>Bacillales</taxon>
        <taxon>Staphylococcaceae</taxon>
        <taxon>Macrococcoides</taxon>
    </lineage>
</organism>
<dbReference type="NCBIfam" id="TIGR01549">
    <property type="entry name" value="HAD-SF-IA-v1"/>
    <property type="match status" value="1"/>
</dbReference>
<reference evidence="1 2" key="1">
    <citation type="journal article" date="2018" name="Front. Microbiol.">
        <title>Description and Comparative Genomics of Macrococcus caseolyticus subsp. hominis subsp. nov., Macrococcus goetzii sp. nov., Macrococcus epidermidis sp. nov., and Macrococcus bohemicus sp. nov., Novel Macrococci From Human Clinical Material With Virulence Potential and Suspected Uptake of Foreign DNA by Natural Transformation.</title>
        <authorList>
            <person name="Maslanova I."/>
            <person name="Wertheimer Z."/>
            <person name="Sedlacek I."/>
            <person name="Svec P."/>
            <person name="Indrakova A."/>
            <person name="Kovarovic V."/>
            <person name="Schumann P."/>
            <person name="Sproer C."/>
            <person name="Kralova S."/>
            <person name="Sedo O."/>
            <person name="Kristofova L."/>
            <person name="Vrbovska V."/>
            <person name="Fuzik T."/>
            <person name="Petras P."/>
            <person name="Zdrahal Z."/>
            <person name="Ruzickova V."/>
            <person name="Doskar J."/>
            <person name="Pantucek R."/>
        </authorList>
    </citation>
    <scope>NUCLEOTIDE SEQUENCE [LARGE SCALE GENOMIC DNA]</scope>
    <source>
        <strain evidence="1 2">CCM 4927</strain>
    </source>
</reference>
<sequence length="220" mass="25514">MYKYVLIDLDNTLLDFNIAEKEALNKVFLSEQIELNDDMMDRYKNINGKLWAELESGIITRKELLDTRFEKFFKSIGIEADGIEKEMLFREVLNNSHELIEDAEELLQYLKAKGIITCSASNGVYHTQMQRMKASGIYKYFDYHFISEKIGYEKPDVRFFEHCFEALRIKDKAEVLMIGDTISSDIEGSKNAGIDSCYFGDKDVSATYTIRNLNDMKVIL</sequence>
<gene>
    <name evidence="1" type="ORF">BFS35_005450</name>
</gene>
<dbReference type="AlphaFoldDB" id="A0A395GAH8"/>
<evidence type="ECO:0000313" key="1">
    <source>
        <dbReference type="EMBL" id="RAI81016.1"/>
    </source>
</evidence>
<dbReference type="PANTHER" id="PTHR47478">
    <property type="match status" value="1"/>
</dbReference>
<dbReference type="RefSeq" id="WP_099579560.1">
    <property type="nucleotide sequence ID" value="NZ_MJBI02000002.1"/>
</dbReference>
<dbReference type="PANTHER" id="PTHR47478:SF1">
    <property type="entry name" value="PYRIMIDINE 5'-NUCLEOTIDASE YJJG"/>
    <property type="match status" value="1"/>
</dbReference>
<comment type="caution">
    <text evidence="1">The sequence shown here is derived from an EMBL/GenBank/DDBJ whole genome shotgun (WGS) entry which is preliminary data.</text>
</comment>
<dbReference type="NCBIfam" id="TIGR02254">
    <property type="entry name" value="YjjG_YfnB"/>
    <property type="match status" value="1"/>
</dbReference>
<dbReference type="PRINTS" id="PR00413">
    <property type="entry name" value="HADHALOGNASE"/>
</dbReference>
<dbReference type="InterPro" id="IPR011951">
    <property type="entry name" value="HAD-SF_hydro_IA_YjjG/PynA"/>
</dbReference>
<dbReference type="EMBL" id="MJBI02000002">
    <property type="protein sequence ID" value="RAI81016.1"/>
    <property type="molecule type" value="Genomic_DNA"/>
</dbReference>
<dbReference type="InterPro" id="IPR006439">
    <property type="entry name" value="HAD-SF_hydro_IA"/>
</dbReference>
<dbReference type="InterPro" id="IPR023198">
    <property type="entry name" value="PGP-like_dom2"/>
</dbReference>
<dbReference type="GO" id="GO:0008253">
    <property type="term" value="F:5'-nucleotidase activity"/>
    <property type="evidence" value="ECO:0007669"/>
    <property type="project" value="InterPro"/>
</dbReference>
<dbReference type="InterPro" id="IPR023214">
    <property type="entry name" value="HAD_sf"/>
</dbReference>
<dbReference type="InterPro" id="IPR036412">
    <property type="entry name" value="HAD-like_sf"/>
</dbReference>
<dbReference type="SUPFAM" id="SSF56784">
    <property type="entry name" value="HAD-like"/>
    <property type="match status" value="1"/>
</dbReference>